<keyword evidence="3" id="KW-1185">Reference proteome</keyword>
<organism evidence="2 3">
    <name type="scientific">Liparis tanakae</name>
    <name type="common">Tanaka's snailfish</name>
    <dbReference type="NCBI Taxonomy" id="230148"/>
    <lineage>
        <taxon>Eukaryota</taxon>
        <taxon>Metazoa</taxon>
        <taxon>Chordata</taxon>
        <taxon>Craniata</taxon>
        <taxon>Vertebrata</taxon>
        <taxon>Euteleostomi</taxon>
        <taxon>Actinopterygii</taxon>
        <taxon>Neopterygii</taxon>
        <taxon>Teleostei</taxon>
        <taxon>Neoteleostei</taxon>
        <taxon>Acanthomorphata</taxon>
        <taxon>Eupercaria</taxon>
        <taxon>Perciformes</taxon>
        <taxon>Cottioidei</taxon>
        <taxon>Cottales</taxon>
        <taxon>Liparidae</taxon>
        <taxon>Liparis</taxon>
    </lineage>
</organism>
<feature type="compositionally biased region" description="Basic and acidic residues" evidence="1">
    <location>
        <begin position="137"/>
        <end position="152"/>
    </location>
</feature>
<dbReference type="Proteomes" id="UP000314294">
    <property type="component" value="Unassembled WGS sequence"/>
</dbReference>
<name>A0A4Z2J6U2_9TELE</name>
<evidence type="ECO:0000256" key="1">
    <source>
        <dbReference type="SAM" id="MobiDB-lite"/>
    </source>
</evidence>
<dbReference type="AlphaFoldDB" id="A0A4Z2J6U2"/>
<accession>A0A4Z2J6U2</accession>
<protein>
    <submittedName>
        <fullName evidence="2">Uncharacterized protein</fullName>
    </submittedName>
</protein>
<sequence>MCLDSQVGNISATHGDMSKMCKKRVAGSSLCFHGNLLPPDKDESGSSSVSRVIYRIHDPAICVTEEPPPNNRRKVEEGEYRSIGAVWGEGVKGCGRRMAGGGRGKERGKAGALGLGAENRRSFGTRVESRTVSLSGRTHEKQRKEDERIKET</sequence>
<proteinExistence type="predicted"/>
<comment type="caution">
    <text evidence="2">The sequence shown here is derived from an EMBL/GenBank/DDBJ whole genome shotgun (WGS) entry which is preliminary data.</text>
</comment>
<reference evidence="2 3" key="1">
    <citation type="submission" date="2019-03" db="EMBL/GenBank/DDBJ databases">
        <title>First draft genome of Liparis tanakae, snailfish: a comprehensive survey of snailfish specific genes.</title>
        <authorList>
            <person name="Kim W."/>
            <person name="Song I."/>
            <person name="Jeong J.-H."/>
            <person name="Kim D."/>
            <person name="Kim S."/>
            <person name="Ryu S."/>
            <person name="Song J.Y."/>
            <person name="Lee S.K."/>
        </authorList>
    </citation>
    <scope>NUCLEOTIDE SEQUENCE [LARGE SCALE GENOMIC DNA]</scope>
    <source>
        <tissue evidence="2">Muscle</tissue>
    </source>
</reference>
<evidence type="ECO:0000313" key="2">
    <source>
        <dbReference type="EMBL" id="TNN85909.1"/>
    </source>
</evidence>
<evidence type="ECO:0000313" key="3">
    <source>
        <dbReference type="Proteomes" id="UP000314294"/>
    </source>
</evidence>
<dbReference type="EMBL" id="SRLO01000018">
    <property type="protein sequence ID" value="TNN85909.1"/>
    <property type="molecule type" value="Genomic_DNA"/>
</dbReference>
<feature type="region of interest" description="Disordered" evidence="1">
    <location>
        <begin position="94"/>
        <end position="152"/>
    </location>
</feature>
<gene>
    <name evidence="2" type="ORF">EYF80_003753</name>
</gene>